<dbReference type="InParanoid" id="S8EJL5"/>
<accession>S8EJL5</accession>
<dbReference type="GO" id="GO:0006139">
    <property type="term" value="P:nucleobase-containing compound metabolic process"/>
    <property type="evidence" value="ECO:0007669"/>
    <property type="project" value="InterPro"/>
</dbReference>
<dbReference type="Pfam" id="PF01612">
    <property type="entry name" value="DNA_pol_A_exo1"/>
    <property type="match status" value="1"/>
</dbReference>
<dbReference type="InterPro" id="IPR036397">
    <property type="entry name" value="RNaseH_sf"/>
</dbReference>
<keyword evidence="2" id="KW-0540">Nuclease</keyword>
<dbReference type="SUPFAM" id="SSF53098">
    <property type="entry name" value="Ribonuclease H-like"/>
    <property type="match status" value="1"/>
</dbReference>
<sequence>MYSWRTKSPNARLVYTRSTDEANIELGRLQPGPLGFDMEWKPNFVVGQTPNPVALVQLANDEVVLLLQVSAMTAFPAKLREVLGDSSYVKAGVSIKNDVEKLYRDYGIVTRNCVELAYLARTVDNPRWNGSYRSGLGLNTLCEAYQEASLQKGKITRSNWELMLTEAQQHYAANDSHSGYTLYRILAAMAAAMSPAPLLTWYSFDFVGSALDSETGMAWVPDNPSYDPGPPTRVRVVREDDDDRRKRKGRKGGADGPTASNVSTNSETGNATSRGPRMSGHGHQPLFKPPPHIGPSRYVTSIRSPGQQPDDVPLFVSRDSPDYEKYRSLGETSVRCLFLCRRSMAPGLTYPHSRIHNRQALESSSVGHDKHRLDMSRQGQMIGPRRTAGAKGVKLRWDSD</sequence>
<evidence type="ECO:0000256" key="1">
    <source>
        <dbReference type="ARBA" id="ARBA00004123"/>
    </source>
</evidence>
<evidence type="ECO:0000256" key="8">
    <source>
        <dbReference type="ARBA" id="ARBA00040531"/>
    </source>
</evidence>
<keyword evidence="3" id="KW-0479">Metal-binding</keyword>
<dbReference type="GO" id="GO:0003676">
    <property type="term" value="F:nucleic acid binding"/>
    <property type="evidence" value="ECO:0007669"/>
    <property type="project" value="InterPro"/>
</dbReference>
<evidence type="ECO:0000256" key="6">
    <source>
        <dbReference type="ARBA" id="ARBA00022842"/>
    </source>
</evidence>
<feature type="compositionally biased region" description="Polar residues" evidence="10">
    <location>
        <begin position="258"/>
        <end position="273"/>
    </location>
</feature>
<evidence type="ECO:0000256" key="5">
    <source>
        <dbReference type="ARBA" id="ARBA00022839"/>
    </source>
</evidence>
<dbReference type="InterPro" id="IPR002562">
    <property type="entry name" value="3'-5'_exonuclease_dom"/>
</dbReference>
<dbReference type="CDD" id="cd06141">
    <property type="entry name" value="WRN_exo"/>
    <property type="match status" value="1"/>
</dbReference>
<reference evidence="12 13" key="1">
    <citation type="journal article" date="2012" name="Science">
        <title>The Paleozoic origin of enzymatic lignin decomposition reconstructed from 31 fungal genomes.</title>
        <authorList>
            <person name="Floudas D."/>
            <person name="Binder M."/>
            <person name="Riley R."/>
            <person name="Barry K."/>
            <person name="Blanchette R.A."/>
            <person name="Henrissat B."/>
            <person name="Martinez A.T."/>
            <person name="Otillar R."/>
            <person name="Spatafora J.W."/>
            <person name="Yadav J.S."/>
            <person name="Aerts A."/>
            <person name="Benoit I."/>
            <person name="Boyd A."/>
            <person name="Carlson A."/>
            <person name="Copeland A."/>
            <person name="Coutinho P.M."/>
            <person name="de Vries R.P."/>
            <person name="Ferreira P."/>
            <person name="Findley K."/>
            <person name="Foster B."/>
            <person name="Gaskell J."/>
            <person name="Glotzer D."/>
            <person name="Gorecki P."/>
            <person name="Heitman J."/>
            <person name="Hesse C."/>
            <person name="Hori C."/>
            <person name="Igarashi K."/>
            <person name="Jurgens J.A."/>
            <person name="Kallen N."/>
            <person name="Kersten P."/>
            <person name="Kohler A."/>
            <person name="Kuees U."/>
            <person name="Kumar T.K.A."/>
            <person name="Kuo A."/>
            <person name="LaButti K."/>
            <person name="Larrondo L.F."/>
            <person name="Lindquist E."/>
            <person name="Ling A."/>
            <person name="Lombard V."/>
            <person name="Lucas S."/>
            <person name="Lundell T."/>
            <person name="Martin R."/>
            <person name="McLaughlin D.J."/>
            <person name="Morgenstern I."/>
            <person name="Morin E."/>
            <person name="Murat C."/>
            <person name="Nagy L.G."/>
            <person name="Nolan M."/>
            <person name="Ohm R.A."/>
            <person name="Patyshakuliyeva A."/>
            <person name="Rokas A."/>
            <person name="Ruiz-Duenas F.J."/>
            <person name="Sabat G."/>
            <person name="Salamov A."/>
            <person name="Samejima M."/>
            <person name="Schmutz J."/>
            <person name="Slot J.C."/>
            <person name="St John F."/>
            <person name="Stenlid J."/>
            <person name="Sun H."/>
            <person name="Sun S."/>
            <person name="Syed K."/>
            <person name="Tsang A."/>
            <person name="Wiebenga A."/>
            <person name="Young D."/>
            <person name="Pisabarro A."/>
            <person name="Eastwood D.C."/>
            <person name="Martin F."/>
            <person name="Cullen D."/>
            <person name="Grigoriev I.V."/>
            <person name="Hibbett D.S."/>
        </authorList>
    </citation>
    <scope>NUCLEOTIDE SEQUENCE</scope>
    <source>
        <strain evidence="13">FP-58527</strain>
    </source>
</reference>
<keyword evidence="5" id="KW-0269">Exonuclease</keyword>
<dbReference type="GO" id="GO:0005634">
    <property type="term" value="C:nucleus"/>
    <property type="evidence" value="ECO:0007669"/>
    <property type="project" value="UniProtKB-SubCell"/>
</dbReference>
<proteinExistence type="predicted"/>
<evidence type="ECO:0000256" key="4">
    <source>
        <dbReference type="ARBA" id="ARBA00022801"/>
    </source>
</evidence>
<dbReference type="HOGENOM" id="CLU_688944_0_0_1"/>
<keyword evidence="4" id="KW-0378">Hydrolase</keyword>
<dbReference type="SMART" id="SM00474">
    <property type="entry name" value="35EXOc"/>
    <property type="match status" value="1"/>
</dbReference>
<dbReference type="STRING" id="743788.S8EJL5"/>
<protein>
    <recommendedName>
        <fullName evidence="8">3'-5' exonuclease</fullName>
    </recommendedName>
    <alternativeName>
        <fullName evidence="9">Werner Syndrome-like exonuclease</fullName>
    </alternativeName>
</protein>
<dbReference type="AlphaFoldDB" id="S8EJL5"/>
<keyword evidence="6" id="KW-0460">Magnesium</keyword>
<evidence type="ECO:0000256" key="2">
    <source>
        <dbReference type="ARBA" id="ARBA00022722"/>
    </source>
</evidence>
<feature type="region of interest" description="Disordered" evidence="10">
    <location>
        <begin position="221"/>
        <end position="312"/>
    </location>
</feature>
<dbReference type="PANTHER" id="PTHR13620:SF109">
    <property type="entry name" value="3'-5' EXONUCLEASE"/>
    <property type="match status" value="1"/>
</dbReference>
<feature type="compositionally biased region" description="Polar residues" evidence="10">
    <location>
        <begin position="298"/>
        <end position="307"/>
    </location>
</feature>
<feature type="region of interest" description="Disordered" evidence="10">
    <location>
        <begin position="375"/>
        <end position="400"/>
    </location>
</feature>
<evidence type="ECO:0000256" key="10">
    <source>
        <dbReference type="SAM" id="MobiDB-lite"/>
    </source>
</evidence>
<keyword evidence="7" id="KW-0539">Nucleus</keyword>
<dbReference type="Gene3D" id="3.30.420.10">
    <property type="entry name" value="Ribonuclease H-like superfamily/Ribonuclease H"/>
    <property type="match status" value="1"/>
</dbReference>
<dbReference type="eggNOG" id="KOG4373">
    <property type="taxonomic scope" value="Eukaryota"/>
</dbReference>
<comment type="subcellular location">
    <subcellularLocation>
        <location evidence="1">Nucleus</location>
    </subcellularLocation>
</comment>
<evidence type="ECO:0000259" key="11">
    <source>
        <dbReference type="SMART" id="SM00474"/>
    </source>
</evidence>
<dbReference type="EMBL" id="KE504127">
    <property type="protein sequence ID" value="EPT04428.1"/>
    <property type="molecule type" value="Genomic_DNA"/>
</dbReference>
<dbReference type="InterPro" id="IPR051132">
    <property type="entry name" value="3-5_Exonuclease_domain"/>
</dbReference>
<gene>
    <name evidence="12" type="ORF">FOMPIDRAFT_1113921</name>
</gene>
<dbReference type="Proteomes" id="UP000015241">
    <property type="component" value="Unassembled WGS sequence"/>
</dbReference>
<organism evidence="12 13">
    <name type="scientific">Fomitopsis schrenkii</name>
    <name type="common">Brown rot fungus</name>
    <dbReference type="NCBI Taxonomy" id="2126942"/>
    <lineage>
        <taxon>Eukaryota</taxon>
        <taxon>Fungi</taxon>
        <taxon>Dikarya</taxon>
        <taxon>Basidiomycota</taxon>
        <taxon>Agaricomycotina</taxon>
        <taxon>Agaricomycetes</taxon>
        <taxon>Polyporales</taxon>
        <taxon>Fomitopsis</taxon>
    </lineage>
</organism>
<evidence type="ECO:0000313" key="13">
    <source>
        <dbReference type="Proteomes" id="UP000015241"/>
    </source>
</evidence>
<evidence type="ECO:0000256" key="9">
    <source>
        <dbReference type="ARBA" id="ARBA00042761"/>
    </source>
</evidence>
<evidence type="ECO:0000256" key="3">
    <source>
        <dbReference type="ARBA" id="ARBA00022723"/>
    </source>
</evidence>
<evidence type="ECO:0000256" key="7">
    <source>
        <dbReference type="ARBA" id="ARBA00023242"/>
    </source>
</evidence>
<dbReference type="GO" id="GO:0008408">
    <property type="term" value="F:3'-5' exonuclease activity"/>
    <property type="evidence" value="ECO:0007669"/>
    <property type="project" value="InterPro"/>
</dbReference>
<dbReference type="GO" id="GO:0046872">
    <property type="term" value="F:metal ion binding"/>
    <property type="evidence" value="ECO:0007669"/>
    <property type="project" value="UniProtKB-KW"/>
</dbReference>
<evidence type="ECO:0000313" key="12">
    <source>
        <dbReference type="EMBL" id="EPT04428.1"/>
    </source>
</evidence>
<dbReference type="PANTHER" id="PTHR13620">
    <property type="entry name" value="3-5 EXONUCLEASE"/>
    <property type="match status" value="1"/>
</dbReference>
<feature type="domain" description="3'-5' exonuclease" evidence="11">
    <location>
        <begin position="11"/>
        <end position="191"/>
    </location>
</feature>
<dbReference type="InterPro" id="IPR012337">
    <property type="entry name" value="RNaseH-like_sf"/>
</dbReference>
<dbReference type="OrthoDB" id="1920326at2759"/>
<keyword evidence="13" id="KW-1185">Reference proteome</keyword>
<name>S8EJL5_FOMSC</name>